<evidence type="ECO:0000256" key="1">
    <source>
        <dbReference type="SAM" id="MobiDB-lite"/>
    </source>
</evidence>
<protein>
    <submittedName>
        <fullName evidence="2">Uncharacterized protein</fullName>
    </submittedName>
</protein>
<sequence>MTRKNQQLMHSYRLDGEASIPSRGCFSSFVKGNNRPSRNSLQSDPDPNGSFQPDDSEHYNPNNDSSNISHGSSNKSMSLYNSLYGLLDKHHVANNESFQTAGTGRTEGSIGSKTNKSSKVRSRVNVICGLKPSSHKGHQAQSSRNNPNRNGEDTMDTRSCSQRSQVGLLDNESRQGDSAISSSSFDGRSWKTAKSSGASSSSISESQLAYGHGPPRPYATIYNEMEENGAFPSFPNSSFETPEDEIPKKQLSRKGAVSHAFKGCVQIRKKKDATRHKREEQSNPHVNSLSRRDSRTSSSNTDTMPHIPEGAHYPKFNTSIVTEDENFSQIIFVNDEEGRSDFENDGGTPTRNVRDPNVHPFSTYEMSRQAQSASHARNHNNQQYDYGVAKRSNPNLNMEYGPPPDQRERLNRSPIKSPREFKHEEHFLDTLANTLTSNYNTLQENIHQLTGKPEFQRLMGQGQQHGSVLKVVDFGLDQSDLVSEFDMGSTSGGKYNNNIMHKVKEDSNDYGPKKSVRRMTNYSSSMGRPPQAPKLTRRAPTPPEKFDNSERFQYAGYDNDETDQSPADRRNLPRRSLFDQDEDDNEPRMSRSPRCKTPLALSEAFEKFGIDDRLFSGRSNPGNAFDFDQSDDEEEGEREFGQAPAYGRVSPPHQQQNVQSIENMPSPTKIGLSPRRRKYDSSGSWREERRATNVKQNKLGLEGPTIERDRTDALSEVSSSISQITRRSDKYHGMIGLPSKSTTLDRQISGGSAQTQQWSNTGASKNHSSPYTNRQTSRLPPVNDEEALSNYSSASQIKNARSHPSPHGISDYDRW</sequence>
<feature type="compositionally biased region" description="Polar residues" evidence="1">
    <location>
        <begin position="488"/>
        <end position="499"/>
    </location>
</feature>
<accession>A0A7S3VDM6</accession>
<feature type="region of interest" description="Disordered" evidence="1">
    <location>
        <begin position="231"/>
        <end position="313"/>
    </location>
</feature>
<feature type="compositionally biased region" description="Polar residues" evidence="1">
    <location>
        <begin position="30"/>
        <end position="53"/>
    </location>
</feature>
<dbReference type="EMBL" id="HBIO01024133">
    <property type="protein sequence ID" value="CAE0473698.1"/>
    <property type="molecule type" value="Transcribed_RNA"/>
</dbReference>
<feature type="compositionally biased region" description="Polar residues" evidence="1">
    <location>
        <begin position="176"/>
        <end position="186"/>
    </location>
</feature>
<feature type="region of interest" description="Disordered" evidence="1">
    <location>
        <begin position="737"/>
        <end position="815"/>
    </location>
</feature>
<feature type="region of interest" description="Disordered" evidence="1">
    <location>
        <begin position="487"/>
        <end position="598"/>
    </location>
</feature>
<organism evidence="2">
    <name type="scientific">Chaetoceros debilis</name>
    <dbReference type="NCBI Taxonomy" id="122233"/>
    <lineage>
        <taxon>Eukaryota</taxon>
        <taxon>Sar</taxon>
        <taxon>Stramenopiles</taxon>
        <taxon>Ochrophyta</taxon>
        <taxon>Bacillariophyta</taxon>
        <taxon>Coscinodiscophyceae</taxon>
        <taxon>Chaetocerotophycidae</taxon>
        <taxon>Chaetocerotales</taxon>
        <taxon>Chaetocerotaceae</taxon>
        <taxon>Chaetoceros</taxon>
    </lineage>
</organism>
<feature type="compositionally biased region" description="Polar residues" evidence="1">
    <location>
        <begin position="652"/>
        <end position="666"/>
    </location>
</feature>
<feature type="compositionally biased region" description="Acidic residues" evidence="1">
    <location>
        <begin position="628"/>
        <end position="637"/>
    </location>
</feature>
<gene>
    <name evidence="2" type="ORF">CDEB00056_LOCUS18551</name>
</gene>
<proteinExistence type="predicted"/>
<feature type="compositionally biased region" description="Polar residues" evidence="1">
    <location>
        <begin position="789"/>
        <end position="799"/>
    </location>
</feature>
<feature type="compositionally biased region" description="Low complexity" evidence="1">
    <location>
        <begin position="195"/>
        <end position="206"/>
    </location>
</feature>
<dbReference type="AlphaFoldDB" id="A0A7S3VDM6"/>
<feature type="region of interest" description="Disordered" evidence="1">
    <location>
        <begin position="337"/>
        <end position="358"/>
    </location>
</feature>
<feature type="region of interest" description="Disordered" evidence="1">
    <location>
        <begin position="99"/>
        <end position="212"/>
    </location>
</feature>
<feature type="compositionally biased region" description="Polar residues" evidence="1">
    <location>
        <begin position="139"/>
        <end position="149"/>
    </location>
</feature>
<feature type="region of interest" description="Disordered" evidence="1">
    <location>
        <begin position="614"/>
        <end position="692"/>
    </location>
</feature>
<feature type="compositionally biased region" description="Polar residues" evidence="1">
    <location>
        <begin position="739"/>
        <end position="778"/>
    </location>
</feature>
<name>A0A7S3VDM6_9STRA</name>
<evidence type="ECO:0000313" key="2">
    <source>
        <dbReference type="EMBL" id="CAE0473698.1"/>
    </source>
</evidence>
<feature type="region of interest" description="Disordered" evidence="1">
    <location>
        <begin position="14"/>
        <end position="73"/>
    </location>
</feature>
<feature type="compositionally biased region" description="Low complexity" evidence="1">
    <location>
        <begin position="62"/>
        <end position="73"/>
    </location>
</feature>
<reference evidence="2" key="1">
    <citation type="submission" date="2021-01" db="EMBL/GenBank/DDBJ databases">
        <authorList>
            <person name="Corre E."/>
            <person name="Pelletier E."/>
            <person name="Niang G."/>
            <person name="Scheremetjew M."/>
            <person name="Finn R."/>
            <person name="Kale V."/>
            <person name="Holt S."/>
            <person name="Cochrane G."/>
            <person name="Meng A."/>
            <person name="Brown T."/>
            <person name="Cohen L."/>
        </authorList>
    </citation>
    <scope>NUCLEOTIDE SEQUENCE</scope>
    <source>
        <strain evidence="2">MM31A-1</strain>
    </source>
</reference>
<feature type="compositionally biased region" description="Basic residues" evidence="1">
    <location>
        <begin position="267"/>
        <end position="276"/>
    </location>
</feature>